<organism evidence="2 3">
    <name type="scientific">Planomonospora venezuelensis</name>
    <dbReference type="NCBI Taxonomy" id="1999"/>
    <lineage>
        <taxon>Bacteria</taxon>
        <taxon>Bacillati</taxon>
        <taxon>Actinomycetota</taxon>
        <taxon>Actinomycetes</taxon>
        <taxon>Streptosporangiales</taxon>
        <taxon>Streptosporangiaceae</taxon>
        <taxon>Planomonospora</taxon>
    </lineage>
</organism>
<proteinExistence type="predicted"/>
<feature type="compositionally biased region" description="Basic and acidic residues" evidence="1">
    <location>
        <begin position="145"/>
        <end position="154"/>
    </location>
</feature>
<evidence type="ECO:0008006" key="4">
    <source>
        <dbReference type="Google" id="ProtNLM"/>
    </source>
</evidence>
<dbReference type="AlphaFoldDB" id="A0A841CYH1"/>
<accession>A0A841CYH1</accession>
<protein>
    <recommendedName>
        <fullName evidence="4">DUF4115 domain-containing protein</fullName>
    </recommendedName>
</protein>
<dbReference type="RefSeq" id="WP_184937583.1">
    <property type="nucleotide sequence ID" value="NZ_BAAAWZ010000001.1"/>
</dbReference>
<feature type="compositionally biased region" description="Low complexity" evidence="1">
    <location>
        <begin position="36"/>
        <end position="78"/>
    </location>
</feature>
<keyword evidence="3" id="KW-1185">Reference proteome</keyword>
<sequence length="154" mass="15248">MGIARLVLAALAGLALLSLIVFGILSLVGALDTEPAPGSSSAPAAVSSAGSAADGSAGSSESSAATPGPSAGSGPTPTVRVECVQENCPRVFLKVAGGDVLFDREMARGEVAQSAEEKVDVVLTDASAVRVQENGAARPPGGAGERQEFTVTRE</sequence>
<comment type="caution">
    <text evidence="2">The sequence shown here is derived from an EMBL/GenBank/DDBJ whole genome shotgun (WGS) entry which is preliminary data.</text>
</comment>
<gene>
    <name evidence="2" type="ORF">FHS22_000275</name>
</gene>
<evidence type="ECO:0000313" key="3">
    <source>
        <dbReference type="Proteomes" id="UP000562352"/>
    </source>
</evidence>
<dbReference type="Proteomes" id="UP000562352">
    <property type="component" value="Unassembled WGS sequence"/>
</dbReference>
<reference evidence="2 3" key="1">
    <citation type="submission" date="2020-08" db="EMBL/GenBank/DDBJ databases">
        <title>Genomic Encyclopedia of Type Strains, Phase III (KMG-III): the genomes of soil and plant-associated and newly described type strains.</title>
        <authorList>
            <person name="Whitman W."/>
        </authorList>
    </citation>
    <scope>NUCLEOTIDE SEQUENCE [LARGE SCALE GENOMIC DNA]</scope>
    <source>
        <strain evidence="2 3">CECT 3303</strain>
    </source>
</reference>
<feature type="region of interest" description="Disordered" evidence="1">
    <location>
        <begin position="36"/>
        <end position="79"/>
    </location>
</feature>
<evidence type="ECO:0000256" key="1">
    <source>
        <dbReference type="SAM" id="MobiDB-lite"/>
    </source>
</evidence>
<dbReference type="EMBL" id="JACHJJ010000001">
    <property type="protein sequence ID" value="MBB5961037.1"/>
    <property type="molecule type" value="Genomic_DNA"/>
</dbReference>
<feature type="region of interest" description="Disordered" evidence="1">
    <location>
        <begin position="134"/>
        <end position="154"/>
    </location>
</feature>
<name>A0A841CYH1_PLAVE</name>
<evidence type="ECO:0000313" key="2">
    <source>
        <dbReference type="EMBL" id="MBB5961037.1"/>
    </source>
</evidence>